<dbReference type="Gene3D" id="1.10.510.10">
    <property type="entry name" value="Transferase(Phosphotransferase) domain 1"/>
    <property type="match status" value="1"/>
</dbReference>
<dbReference type="PROSITE" id="PS00107">
    <property type="entry name" value="PROTEIN_KINASE_ATP"/>
    <property type="match status" value="1"/>
</dbReference>
<evidence type="ECO:0000256" key="7">
    <source>
        <dbReference type="SAM" id="MobiDB-lite"/>
    </source>
</evidence>
<keyword evidence="8" id="KW-0472">Membrane</keyword>
<keyword evidence="4 11" id="KW-0418">Kinase</keyword>
<proteinExistence type="predicted"/>
<keyword evidence="5 6" id="KW-0067">ATP-binding</keyword>
<gene>
    <name evidence="11" type="ORF">QJS04_geneDACA000054</name>
</gene>
<keyword evidence="8" id="KW-1133">Transmembrane helix</keyword>
<keyword evidence="3 6" id="KW-0547">Nucleotide-binding</keyword>
<keyword evidence="2" id="KW-0808">Transferase</keyword>
<protein>
    <submittedName>
        <fullName evidence="11">Receptor-like serine/threonine-protein kinase ALE2</fullName>
    </submittedName>
</protein>
<dbReference type="CDD" id="cd14066">
    <property type="entry name" value="STKc_IRAK"/>
    <property type="match status" value="1"/>
</dbReference>
<feature type="region of interest" description="Disordered" evidence="7">
    <location>
        <begin position="73"/>
        <end position="110"/>
    </location>
</feature>
<dbReference type="PROSITE" id="PS50011">
    <property type="entry name" value="PROTEIN_KINASE_DOM"/>
    <property type="match status" value="1"/>
</dbReference>
<evidence type="ECO:0000256" key="2">
    <source>
        <dbReference type="ARBA" id="ARBA00022679"/>
    </source>
</evidence>
<dbReference type="EMBL" id="JAUJYN010000007">
    <property type="protein sequence ID" value="KAK1266780.1"/>
    <property type="molecule type" value="Genomic_DNA"/>
</dbReference>
<dbReference type="Proteomes" id="UP001179952">
    <property type="component" value="Unassembled WGS sequence"/>
</dbReference>
<dbReference type="GO" id="GO:0005524">
    <property type="term" value="F:ATP binding"/>
    <property type="evidence" value="ECO:0007669"/>
    <property type="project" value="UniProtKB-UniRule"/>
</dbReference>
<name>A0AAV9ARP9_ACOGR</name>
<feature type="compositionally biased region" description="Pro residues" evidence="7">
    <location>
        <begin position="78"/>
        <end position="88"/>
    </location>
</feature>
<evidence type="ECO:0000256" key="8">
    <source>
        <dbReference type="SAM" id="Phobius"/>
    </source>
</evidence>
<evidence type="ECO:0000259" key="10">
    <source>
        <dbReference type="PROSITE" id="PS50011"/>
    </source>
</evidence>
<evidence type="ECO:0000256" key="4">
    <source>
        <dbReference type="ARBA" id="ARBA00022777"/>
    </source>
</evidence>
<dbReference type="InterPro" id="IPR001245">
    <property type="entry name" value="Ser-Thr/Tyr_kinase_cat_dom"/>
</dbReference>
<dbReference type="InterPro" id="IPR011009">
    <property type="entry name" value="Kinase-like_dom_sf"/>
</dbReference>
<dbReference type="AlphaFoldDB" id="A0AAV9ARP9"/>
<evidence type="ECO:0000256" key="6">
    <source>
        <dbReference type="PROSITE-ProRule" id="PRU10141"/>
    </source>
</evidence>
<dbReference type="InterPro" id="IPR057597">
    <property type="entry name" value="ALE2_N"/>
</dbReference>
<organism evidence="11 12">
    <name type="scientific">Acorus gramineus</name>
    <name type="common">Dwarf sweet flag</name>
    <dbReference type="NCBI Taxonomy" id="55184"/>
    <lineage>
        <taxon>Eukaryota</taxon>
        <taxon>Viridiplantae</taxon>
        <taxon>Streptophyta</taxon>
        <taxon>Embryophyta</taxon>
        <taxon>Tracheophyta</taxon>
        <taxon>Spermatophyta</taxon>
        <taxon>Magnoliopsida</taxon>
        <taxon>Liliopsida</taxon>
        <taxon>Acoraceae</taxon>
        <taxon>Acorus</taxon>
    </lineage>
</organism>
<dbReference type="InterPro" id="IPR017441">
    <property type="entry name" value="Protein_kinase_ATP_BS"/>
</dbReference>
<reference evidence="11" key="1">
    <citation type="journal article" date="2023" name="Nat. Commun.">
        <title>Diploid and tetraploid genomes of Acorus and the evolution of monocots.</title>
        <authorList>
            <person name="Ma L."/>
            <person name="Liu K.W."/>
            <person name="Li Z."/>
            <person name="Hsiao Y.Y."/>
            <person name="Qi Y."/>
            <person name="Fu T."/>
            <person name="Tang G.D."/>
            <person name="Zhang D."/>
            <person name="Sun W.H."/>
            <person name="Liu D.K."/>
            <person name="Li Y."/>
            <person name="Chen G.Z."/>
            <person name="Liu X.D."/>
            <person name="Liao X.Y."/>
            <person name="Jiang Y.T."/>
            <person name="Yu X."/>
            <person name="Hao Y."/>
            <person name="Huang J."/>
            <person name="Zhao X.W."/>
            <person name="Ke S."/>
            <person name="Chen Y.Y."/>
            <person name="Wu W.L."/>
            <person name="Hsu J.L."/>
            <person name="Lin Y.F."/>
            <person name="Huang M.D."/>
            <person name="Li C.Y."/>
            <person name="Huang L."/>
            <person name="Wang Z.W."/>
            <person name="Zhao X."/>
            <person name="Zhong W.Y."/>
            <person name="Peng D.H."/>
            <person name="Ahmad S."/>
            <person name="Lan S."/>
            <person name="Zhang J.S."/>
            <person name="Tsai W.C."/>
            <person name="Van de Peer Y."/>
            <person name="Liu Z.J."/>
        </authorList>
    </citation>
    <scope>NUCLEOTIDE SEQUENCE</scope>
    <source>
        <strain evidence="11">SCP</strain>
    </source>
</reference>
<keyword evidence="11" id="KW-0675">Receptor</keyword>
<reference evidence="11" key="2">
    <citation type="submission" date="2023-06" db="EMBL/GenBank/DDBJ databases">
        <authorList>
            <person name="Ma L."/>
            <person name="Liu K.-W."/>
            <person name="Li Z."/>
            <person name="Hsiao Y.-Y."/>
            <person name="Qi Y."/>
            <person name="Fu T."/>
            <person name="Tang G."/>
            <person name="Zhang D."/>
            <person name="Sun W.-H."/>
            <person name="Liu D.-K."/>
            <person name="Li Y."/>
            <person name="Chen G.-Z."/>
            <person name="Liu X.-D."/>
            <person name="Liao X.-Y."/>
            <person name="Jiang Y.-T."/>
            <person name="Yu X."/>
            <person name="Hao Y."/>
            <person name="Huang J."/>
            <person name="Zhao X.-W."/>
            <person name="Ke S."/>
            <person name="Chen Y.-Y."/>
            <person name="Wu W.-L."/>
            <person name="Hsu J.-L."/>
            <person name="Lin Y.-F."/>
            <person name="Huang M.-D."/>
            <person name="Li C.-Y."/>
            <person name="Huang L."/>
            <person name="Wang Z.-W."/>
            <person name="Zhao X."/>
            <person name="Zhong W.-Y."/>
            <person name="Peng D.-H."/>
            <person name="Ahmad S."/>
            <person name="Lan S."/>
            <person name="Zhang J.-S."/>
            <person name="Tsai W.-C."/>
            <person name="Van De Peer Y."/>
            <person name="Liu Z.-J."/>
        </authorList>
    </citation>
    <scope>NUCLEOTIDE SEQUENCE</scope>
    <source>
        <strain evidence="11">SCP</strain>
        <tissue evidence="11">Leaves</tissue>
    </source>
</reference>
<feature type="transmembrane region" description="Helical" evidence="8">
    <location>
        <begin position="282"/>
        <end position="307"/>
    </location>
</feature>
<dbReference type="Pfam" id="PF23180">
    <property type="entry name" value="ALE2_N"/>
    <property type="match status" value="1"/>
</dbReference>
<feature type="domain" description="Protein kinase" evidence="10">
    <location>
        <begin position="372"/>
        <end position="648"/>
    </location>
</feature>
<dbReference type="PROSITE" id="PS00108">
    <property type="entry name" value="PROTEIN_KINASE_ST"/>
    <property type="match status" value="1"/>
</dbReference>
<dbReference type="Pfam" id="PF07714">
    <property type="entry name" value="PK_Tyr_Ser-Thr"/>
    <property type="match status" value="1"/>
</dbReference>
<dbReference type="PANTHER" id="PTHR47989:SF40">
    <property type="entry name" value="RECEPTOR-LIKE SERINE_THREONINE-PROTEIN KINASE ALE2"/>
    <property type="match status" value="1"/>
</dbReference>
<sequence length="765" mass="84770">MRPLLLLVLFFLLDLGSFSYGDVDHALQSDLFSTRRHISWWHSLLPLRSSQRARQVPNIPAFSSSMPPAVWASKPSLAPSPAPAPAPSPMHHGYATGPRGGRHQRRTPNAAPPNAFIPWRNEGCDEVNCPDSQTPTPIGSPCGCVLPMQVELDLGVTPYVIFPLIPELEVEVAKGTYLKQSQVRIMGASADLQDQDKTVVNIFLVPLGEKFDNTTALLIYERFSRRKIPLNATLFGDYDVISIQYPGLPATPPSGNRSSGSDVFPITANVHGKSHRMNSRTIAIVVLALFALLLVCFAISCVLIKWMKTRGSSTMVRPMFTSSITKRSGIESFLSSSFPSLATPSLISTMAPCMLSVKTFLLSELEKATDKFSSKRFLGKGGFGEVYHGIMEDGTEIAVKKLLMREDQNRDREFIAEVEMLSRLHHRNLVKLIGICIDERIRCVVYELVRNGSVESHLHGSDKRRGSLDWDTRMKIALGAARALAYLHEDSNPRVIHRDFKASNVLLENDFTPKVSDFGLAREASEEGQHISTRVMGTFGYVAPEYAMTGHLLVKSDVYSYGVVLLELLSGREPVDMSQPQGQENLVMWARPLLTSQEGIEQLVDPSLGGNYDFDNLARVAAIASMCVHPEVTQRPFMGEVVQALKLIYNDGGEACVDCNSQREGSSVPDCEYRGEVGTDSGWWHGSTPRLTHGYASSFITMDYSSGPMQEIDRPHSASTIVGPRQNRSGPLRAKKMNSLFYRLRGSMSEHGLLSRRFEMDGYWV</sequence>
<dbReference type="Gene3D" id="3.30.200.20">
    <property type="entry name" value="Phosphorylase Kinase, domain 1"/>
    <property type="match status" value="1"/>
</dbReference>
<dbReference type="FunFam" id="1.10.510.10:FF:000051">
    <property type="entry name" value="Receptor-like serine/threonine-protein kinase ALE2"/>
    <property type="match status" value="1"/>
</dbReference>
<keyword evidence="8" id="KW-0812">Transmembrane</keyword>
<dbReference type="GO" id="GO:0004674">
    <property type="term" value="F:protein serine/threonine kinase activity"/>
    <property type="evidence" value="ECO:0007669"/>
    <property type="project" value="UniProtKB-KW"/>
</dbReference>
<keyword evidence="12" id="KW-1185">Reference proteome</keyword>
<dbReference type="InterPro" id="IPR000719">
    <property type="entry name" value="Prot_kinase_dom"/>
</dbReference>
<dbReference type="PANTHER" id="PTHR47989">
    <property type="entry name" value="OS01G0750732 PROTEIN"/>
    <property type="match status" value="1"/>
</dbReference>
<evidence type="ECO:0000256" key="3">
    <source>
        <dbReference type="ARBA" id="ARBA00022741"/>
    </source>
</evidence>
<dbReference type="InterPro" id="IPR008271">
    <property type="entry name" value="Ser/Thr_kinase_AS"/>
</dbReference>
<evidence type="ECO:0000313" key="11">
    <source>
        <dbReference type="EMBL" id="KAK1266780.1"/>
    </source>
</evidence>
<evidence type="ECO:0000313" key="12">
    <source>
        <dbReference type="Proteomes" id="UP001179952"/>
    </source>
</evidence>
<dbReference type="SUPFAM" id="SSF56112">
    <property type="entry name" value="Protein kinase-like (PK-like)"/>
    <property type="match status" value="1"/>
</dbReference>
<feature type="chain" id="PRO_5044001253" evidence="9">
    <location>
        <begin position="22"/>
        <end position="765"/>
    </location>
</feature>
<evidence type="ECO:0000256" key="5">
    <source>
        <dbReference type="ARBA" id="ARBA00022840"/>
    </source>
</evidence>
<feature type="signal peptide" evidence="9">
    <location>
        <begin position="1"/>
        <end position="21"/>
    </location>
</feature>
<comment type="caution">
    <text evidence="11">The sequence shown here is derived from an EMBL/GenBank/DDBJ whole genome shotgun (WGS) entry which is preliminary data.</text>
</comment>
<evidence type="ECO:0000256" key="9">
    <source>
        <dbReference type="SAM" id="SignalP"/>
    </source>
</evidence>
<dbReference type="FunFam" id="3.30.200.20:FF:000146">
    <property type="entry name" value="receptor-like serine/threonine-protein kinase ALE2"/>
    <property type="match status" value="1"/>
</dbReference>
<accession>A0AAV9ARP9</accession>
<feature type="binding site" evidence="6">
    <location>
        <position position="401"/>
    </location>
    <ligand>
        <name>ATP</name>
        <dbReference type="ChEBI" id="CHEBI:30616"/>
    </ligand>
</feature>
<evidence type="ECO:0000256" key="1">
    <source>
        <dbReference type="ARBA" id="ARBA00022527"/>
    </source>
</evidence>
<keyword evidence="9" id="KW-0732">Signal</keyword>
<keyword evidence="1" id="KW-0723">Serine/threonine-protein kinase</keyword>